<evidence type="ECO:0000256" key="3">
    <source>
        <dbReference type="ARBA" id="ARBA00022989"/>
    </source>
</evidence>
<dbReference type="PROSITE" id="PS00216">
    <property type="entry name" value="SUGAR_TRANSPORT_1"/>
    <property type="match status" value="1"/>
</dbReference>
<dbReference type="GO" id="GO:0022857">
    <property type="term" value="F:transmembrane transporter activity"/>
    <property type="evidence" value="ECO:0007669"/>
    <property type="project" value="InterPro"/>
</dbReference>
<dbReference type="InterPro" id="IPR005828">
    <property type="entry name" value="MFS_sugar_transport-like"/>
</dbReference>
<comment type="caution">
    <text evidence="8">The sequence shown here is derived from an EMBL/GenBank/DDBJ whole genome shotgun (WGS) entry which is preliminary data.</text>
</comment>
<dbReference type="AlphaFoldDB" id="A0AAW0TJG6"/>
<feature type="transmembrane region" description="Helical" evidence="6">
    <location>
        <begin position="301"/>
        <end position="322"/>
    </location>
</feature>
<feature type="transmembrane region" description="Helical" evidence="6">
    <location>
        <begin position="555"/>
        <end position="575"/>
    </location>
</feature>
<evidence type="ECO:0000259" key="7">
    <source>
        <dbReference type="PROSITE" id="PS50850"/>
    </source>
</evidence>
<feature type="transmembrane region" description="Helical" evidence="6">
    <location>
        <begin position="467"/>
        <end position="486"/>
    </location>
</feature>
<feature type="transmembrane region" description="Helical" evidence="6">
    <location>
        <begin position="438"/>
        <end position="455"/>
    </location>
</feature>
<name>A0AAW0TJG6_SCYPA</name>
<feature type="transmembrane region" description="Helical" evidence="6">
    <location>
        <begin position="498"/>
        <end position="514"/>
    </location>
</feature>
<feature type="transmembrane region" description="Helical" evidence="6">
    <location>
        <begin position="328"/>
        <end position="346"/>
    </location>
</feature>
<dbReference type="PROSITE" id="PS50850">
    <property type="entry name" value="MFS"/>
    <property type="match status" value="1"/>
</dbReference>
<feature type="transmembrane region" description="Helical" evidence="6">
    <location>
        <begin position="581"/>
        <end position="604"/>
    </location>
</feature>
<accession>A0AAW0TJG6</accession>
<dbReference type="InterPro" id="IPR036259">
    <property type="entry name" value="MFS_trans_sf"/>
</dbReference>
<protein>
    <recommendedName>
        <fullName evidence="7">Major facilitator superfamily (MFS) profile domain-containing protein</fullName>
    </recommendedName>
</protein>
<dbReference type="GO" id="GO:0016020">
    <property type="term" value="C:membrane"/>
    <property type="evidence" value="ECO:0007669"/>
    <property type="project" value="UniProtKB-SubCell"/>
</dbReference>
<proteinExistence type="predicted"/>
<evidence type="ECO:0000313" key="8">
    <source>
        <dbReference type="EMBL" id="KAK8387258.1"/>
    </source>
</evidence>
<dbReference type="EMBL" id="JARAKH010000030">
    <property type="protein sequence ID" value="KAK8387258.1"/>
    <property type="molecule type" value="Genomic_DNA"/>
</dbReference>
<dbReference type="PANTHER" id="PTHR24064">
    <property type="entry name" value="SOLUTE CARRIER FAMILY 22 MEMBER"/>
    <property type="match status" value="1"/>
</dbReference>
<comment type="subcellular location">
    <subcellularLocation>
        <location evidence="1">Membrane</location>
        <topology evidence="1">Multi-pass membrane protein</topology>
    </subcellularLocation>
</comment>
<reference evidence="8 9" key="1">
    <citation type="submission" date="2023-03" db="EMBL/GenBank/DDBJ databases">
        <title>High-quality genome of Scylla paramamosain provides insights in environmental adaptation.</title>
        <authorList>
            <person name="Zhang L."/>
        </authorList>
    </citation>
    <scope>NUCLEOTIDE SEQUENCE [LARGE SCALE GENOMIC DNA]</scope>
    <source>
        <strain evidence="8">LZ_2023a</strain>
        <tissue evidence="8">Muscle</tissue>
    </source>
</reference>
<keyword evidence="9" id="KW-1185">Reference proteome</keyword>
<gene>
    <name evidence="8" type="ORF">O3P69_018103</name>
</gene>
<evidence type="ECO:0000256" key="6">
    <source>
        <dbReference type="SAM" id="Phobius"/>
    </source>
</evidence>
<dbReference type="Proteomes" id="UP001487740">
    <property type="component" value="Unassembled WGS sequence"/>
</dbReference>
<feature type="region of interest" description="Disordered" evidence="5">
    <location>
        <begin position="27"/>
        <end position="58"/>
    </location>
</feature>
<keyword evidence="3 6" id="KW-1133">Transmembrane helix</keyword>
<dbReference type="CDD" id="cd17317">
    <property type="entry name" value="MFS_SLC22"/>
    <property type="match status" value="1"/>
</dbReference>
<keyword evidence="2 6" id="KW-0812">Transmembrane</keyword>
<feature type="transmembrane region" description="Helical" evidence="6">
    <location>
        <begin position="266"/>
        <end position="289"/>
    </location>
</feature>
<sequence length="624" mass="69435">MLVLRKEEEEEVMKEVEDRVPTLYTVQVRQTPRDPLTSPSGDSSAPLDQEDPNRFKASKDTDGCFDEALRLAGNWGFWQKKVFVIAHMSQVFCAIHAVSAAFLSFTPEHWCRVPGLNVGGEDERGDQAKEDDEWRNYSIPWDDTDGFARCHYYDVNYTSLLGGGVEEPASMWLPPPANTTTAACDSWVFDQSVFQSTLVSEFSLVCDRRWMMATVQASYMSGLLVGSLVMGQLSDRFGRRTMCVVCAAAVAVVGISAAFVETYVQFLALRFIIALLCAGLMVISFVLVMEVVKPEARTMTGMAYAGFFGMGITLLPGLAYLIRSWRKLEFTIGILSTLLISYYWLLPESPRWLASQRRHQEALKILKEIARTNGRTLPPDAEVLKLISRVHDTQKAEEANAGSSGQEGSRLSRVLRVITSTVNDQVTLVRTPVMRRRCLISFFLWFVAASVYYGLIFSGANIKADPFLMIFSSGVVELPSAILFVFPLDKYGRRPTMTGLFVACGTCLLVILAVPRDLIYVNFFLVNLGKFFTTAVFQLQYLFMVELMPTKVRNVAVGTCSMIARIGCVITPYVVTLLGDVHYALPSTLFGILSVTAGLLTLLLPETNHTLLPATVEEVEDKPK</sequence>
<dbReference type="Pfam" id="PF00083">
    <property type="entry name" value="Sugar_tr"/>
    <property type="match status" value="1"/>
</dbReference>
<dbReference type="InterPro" id="IPR005829">
    <property type="entry name" value="Sugar_transporter_CS"/>
</dbReference>
<organism evidence="8 9">
    <name type="scientific">Scylla paramamosain</name>
    <name type="common">Mud crab</name>
    <dbReference type="NCBI Taxonomy" id="85552"/>
    <lineage>
        <taxon>Eukaryota</taxon>
        <taxon>Metazoa</taxon>
        <taxon>Ecdysozoa</taxon>
        <taxon>Arthropoda</taxon>
        <taxon>Crustacea</taxon>
        <taxon>Multicrustacea</taxon>
        <taxon>Malacostraca</taxon>
        <taxon>Eumalacostraca</taxon>
        <taxon>Eucarida</taxon>
        <taxon>Decapoda</taxon>
        <taxon>Pleocyemata</taxon>
        <taxon>Brachyura</taxon>
        <taxon>Eubrachyura</taxon>
        <taxon>Portunoidea</taxon>
        <taxon>Portunidae</taxon>
        <taxon>Portuninae</taxon>
        <taxon>Scylla</taxon>
    </lineage>
</organism>
<feature type="transmembrane region" description="Helical" evidence="6">
    <location>
        <begin position="242"/>
        <end position="260"/>
    </location>
</feature>
<feature type="domain" description="Major facilitator superfamily (MFS) profile" evidence="7">
    <location>
        <begin position="171"/>
        <end position="609"/>
    </location>
</feature>
<keyword evidence="4 6" id="KW-0472">Membrane</keyword>
<dbReference type="InterPro" id="IPR020846">
    <property type="entry name" value="MFS_dom"/>
</dbReference>
<dbReference type="SUPFAM" id="SSF103473">
    <property type="entry name" value="MFS general substrate transporter"/>
    <property type="match status" value="1"/>
</dbReference>
<evidence type="ECO:0000256" key="5">
    <source>
        <dbReference type="SAM" id="MobiDB-lite"/>
    </source>
</evidence>
<evidence type="ECO:0000256" key="1">
    <source>
        <dbReference type="ARBA" id="ARBA00004141"/>
    </source>
</evidence>
<dbReference type="Gene3D" id="1.20.1250.20">
    <property type="entry name" value="MFS general substrate transporter like domains"/>
    <property type="match status" value="1"/>
</dbReference>
<evidence type="ECO:0000313" key="9">
    <source>
        <dbReference type="Proteomes" id="UP001487740"/>
    </source>
</evidence>
<feature type="transmembrane region" description="Helical" evidence="6">
    <location>
        <begin position="520"/>
        <end position="543"/>
    </location>
</feature>
<evidence type="ECO:0000256" key="4">
    <source>
        <dbReference type="ARBA" id="ARBA00023136"/>
    </source>
</evidence>
<feature type="transmembrane region" description="Helical" evidence="6">
    <location>
        <begin position="210"/>
        <end position="230"/>
    </location>
</feature>
<evidence type="ECO:0000256" key="2">
    <source>
        <dbReference type="ARBA" id="ARBA00022692"/>
    </source>
</evidence>